<evidence type="ECO:0000313" key="2">
    <source>
        <dbReference type="Proteomes" id="UP001597205"/>
    </source>
</evidence>
<name>A0ABW3RG68_9SPHI</name>
<evidence type="ECO:0000313" key="1">
    <source>
        <dbReference type="EMBL" id="MFD1164139.1"/>
    </source>
</evidence>
<comment type="caution">
    <text evidence="1">The sequence shown here is derived from an EMBL/GenBank/DDBJ whole genome shotgun (WGS) entry which is preliminary data.</text>
</comment>
<organism evidence="1 2">
    <name type="scientific">Sphingobacterium daejeonense</name>
    <dbReference type="NCBI Taxonomy" id="371142"/>
    <lineage>
        <taxon>Bacteria</taxon>
        <taxon>Pseudomonadati</taxon>
        <taxon>Bacteroidota</taxon>
        <taxon>Sphingobacteriia</taxon>
        <taxon>Sphingobacteriales</taxon>
        <taxon>Sphingobacteriaceae</taxon>
        <taxon>Sphingobacterium</taxon>
    </lineage>
</organism>
<dbReference type="Proteomes" id="UP001597205">
    <property type="component" value="Unassembled WGS sequence"/>
</dbReference>
<dbReference type="EMBL" id="JBHTKY010000001">
    <property type="protein sequence ID" value="MFD1164139.1"/>
    <property type="molecule type" value="Genomic_DNA"/>
</dbReference>
<sequence length="190" mass="22387">MSSHHIVRENQEPALFIANPDCLADDYLNQLLEWSPNIITLSEHYDLLKSREIKVDVVLDNQGLDIKEIEENLILIPYSQDYFIPLFKYLEEKKNYAVNILTERVNIVDYEPYLKDFVIILLNTERKSLLLKKYEKWLPKGYSLIIENYRGNEEDLKNLTHLDNNCYVVASDGFISIPEQDNYLLISEEL</sequence>
<accession>A0ABW3RG68</accession>
<evidence type="ECO:0008006" key="3">
    <source>
        <dbReference type="Google" id="ProtNLM"/>
    </source>
</evidence>
<dbReference type="RefSeq" id="WP_380894412.1">
    <property type="nucleotide sequence ID" value="NZ_JBHTKY010000001.1"/>
</dbReference>
<proteinExistence type="predicted"/>
<gene>
    <name evidence="1" type="ORF">ACFQ2C_00820</name>
</gene>
<protein>
    <recommendedName>
        <fullName evidence="3">Thiamine pyrophosphokinase</fullName>
    </recommendedName>
</protein>
<keyword evidence="2" id="KW-1185">Reference proteome</keyword>
<reference evidence="2" key="1">
    <citation type="journal article" date="2019" name="Int. J. Syst. Evol. Microbiol.">
        <title>The Global Catalogue of Microorganisms (GCM) 10K type strain sequencing project: providing services to taxonomists for standard genome sequencing and annotation.</title>
        <authorList>
            <consortium name="The Broad Institute Genomics Platform"/>
            <consortium name="The Broad Institute Genome Sequencing Center for Infectious Disease"/>
            <person name="Wu L."/>
            <person name="Ma J."/>
        </authorList>
    </citation>
    <scope>NUCLEOTIDE SEQUENCE [LARGE SCALE GENOMIC DNA]</scope>
    <source>
        <strain evidence="2">CCUG 52468</strain>
    </source>
</reference>